<evidence type="ECO:0000256" key="4">
    <source>
        <dbReference type="ARBA" id="ARBA00022496"/>
    </source>
</evidence>
<keyword evidence="6" id="KW-0408">Iron</keyword>
<evidence type="ECO:0000256" key="11">
    <source>
        <dbReference type="PROSITE-ProRule" id="PRU01360"/>
    </source>
</evidence>
<keyword evidence="8 12" id="KW-0798">TonB box</keyword>
<dbReference type="InterPro" id="IPR039426">
    <property type="entry name" value="TonB-dep_rcpt-like"/>
</dbReference>
<evidence type="ECO:0000256" key="6">
    <source>
        <dbReference type="ARBA" id="ARBA00023004"/>
    </source>
</evidence>
<keyword evidence="10 11" id="KW-0998">Cell outer membrane</keyword>
<dbReference type="InterPro" id="IPR036942">
    <property type="entry name" value="Beta-barrel_TonB_sf"/>
</dbReference>
<evidence type="ECO:0000256" key="12">
    <source>
        <dbReference type="PROSITE-ProRule" id="PRU10143"/>
    </source>
</evidence>
<keyword evidence="3 11" id="KW-1134">Transmembrane beta strand</keyword>
<dbReference type="GO" id="GO:0006826">
    <property type="term" value="P:iron ion transport"/>
    <property type="evidence" value="ECO:0007669"/>
    <property type="project" value="UniProtKB-KW"/>
</dbReference>
<keyword evidence="7" id="KW-0406">Ion transport</keyword>
<dbReference type="Pfam" id="PF07715">
    <property type="entry name" value="Plug"/>
    <property type="match status" value="1"/>
</dbReference>
<dbReference type="AlphaFoldDB" id="A0A3E0DVC0"/>
<organism evidence="17 18">
    <name type="scientific">Marinomonas pollencensis</name>
    <dbReference type="NCBI Taxonomy" id="491954"/>
    <lineage>
        <taxon>Bacteria</taxon>
        <taxon>Pseudomonadati</taxon>
        <taxon>Pseudomonadota</taxon>
        <taxon>Gammaproteobacteria</taxon>
        <taxon>Oceanospirillales</taxon>
        <taxon>Oceanospirillaceae</taxon>
        <taxon>Marinomonas</taxon>
    </lineage>
</organism>
<dbReference type="SUPFAM" id="SSF56935">
    <property type="entry name" value="Porins"/>
    <property type="match status" value="1"/>
</dbReference>
<dbReference type="PANTHER" id="PTHR32552:SF81">
    <property type="entry name" value="TONB-DEPENDENT OUTER MEMBRANE RECEPTOR"/>
    <property type="match status" value="1"/>
</dbReference>
<dbReference type="InterPro" id="IPR012910">
    <property type="entry name" value="Plug_dom"/>
</dbReference>
<dbReference type="EMBL" id="QUNG01000001">
    <property type="protein sequence ID" value="REG86805.1"/>
    <property type="molecule type" value="Genomic_DNA"/>
</dbReference>
<keyword evidence="9 11" id="KW-0472">Membrane</keyword>
<dbReference type="InterPro" id="IPR000531">
    <property type="entry name" value="Beta-barrel_TonB"/>
</dbReference>
<gene>
    <name evidence="17" type="ORF">DFP81_101373</name>
</gene>
<comment type="caution">
    <text evidence="17">The sequence shown here is derived from an EMBL/GenBank/DDBJ whole genome shotgun (WGS) entry which is preliminary data.</text>
</comment>
<feature type="short sequence motif" description="TonB box" evidence="12">
    <location>
        <begin position="45"/>
        <end position="51"/>
    </location>
</feature>
<evidence type="ECO:0000256" key="10">
    <source>
        <dbReference type="ARBA" id="ARBA00023237"/>
    </source>
</evidence>
<proteinExistence type="inferred from homology"/>
<evidence type="ECO:0000256" key="7">
    <source>
        <dbReference type="ARBA" id="ARBA00023065"/>
    </source>
</evidence>
<keyword evidence="14" id="KW-0732">Signal</keyword>
<comment type="subcellular location">
    <subcellularLocation>
        <location evidence="1 11">Cell outer membrane</location>
        <topology evidence="1 11">Multi-pass membrane protein</topology>
    </subcellularLocation>
</comment>
<evidence type="ECO:0000256" key="3">
    <source>
        <dbReference type="ARBA" id="ARBA00022452"/>
    </source>
</evidence>
<evidence type="ECO:0000256" key="5">
    <source>
        <dbReference type="ARBA" id="ARBA00022692"/>
    </source>
</evidence>
<evidence type="ECO:0000313" key="17">
    <source>
        <dbReference type="EMBL" id="REG86805.1"/>
    </source>
</evidence>
<comment type="similarity">
    <text evidence="11 13">Belongs to the TonB-dependent receptor family.</text>
</comment>
<evidence type="ECO:0000256" key="1">
    <source>
        <dbReference type="ARBA" id="ARBA00004571"/>
    </source>
</evidence>
<dbReference type="OrthoDB" id="127311at2"/>
<evidence type="ECO:0000256" key="8">
    <source>
        <dbReference type="ARBA" id="ARBA00023077"/>
    </source>
</evidence>
<dbReference type="Pfam" id="PF00593">
    <property type="entry name" value="TonB_dep_Rec_b-barrel"/>
    <property type="match status" value="1"/>
</dbReference>
<dbReference type="PROSITE" id="PS00430">
    <property type="entry name" value="TONB_DEPENDENT_REC_1"/>
    <property type="match status" value="1"/>
</dbReference>
<reference evidence="17 18" key="1">
    <citation type="submission" date="2018-08" db="EMBL/GenBank/DDBJ databases">
        <title>Genomic Encyclopedia of Type Strains, Phase III (KMG-III): the genomes of soil and plant-associated and newly described type strains.</title>
        <authorList>
            <person name="Whitman W."/>
        </authorList>
    </citation>
    <scope>NUCLEOTIDE SEQUENCE [LARGE SCALE GENOMIC DNA]</scope>
    <source>
        <strain evidence="17 18">CECT 7375</strain>
    </source>
</reference>
<evidence type="ECO:0000313" key="18">
    <source>
        <dbReference type="Proteomes" id="UP000256542"/>
    </source>
</evidence>
<evidence type="ECO:0000259" key="16">
    <source>
        <dbReference type="Pfam" id="PF07715"/>
    </source>
</evidence>
<dbReference type="Proteomes" id="UP000256542">
    <property type="component" value="Unassembled WGS sequence"/>
</dbReference>
<evidence type="ECO:0000256" key="2">
    <source>
        <dbReference type="ARBA" id="ARBA00022448"/>
    </source>
</evidence>
<dbReference type="Gene3D" id="2.40.170.20">
    <property type="entry name" value="TonB-dependent receptor, beta-barrel domain"/>
    <property type="match status" value="1"/>
</dbReference>
<sequence>MTNKSKFSPLNTSSRLSIMTMAFIGINTATLSSGVWADDGMHLDTIEVTGEKVSKDIKDTTTAVTVTSEDQYDSGQQKDINDIVTTAPNVTTGAFGTVNIRGVNSAGAAVGRNAFMTGNSPRISTVVDGVTESWGGYNFNPTDVWDSKQVEVLRGPQSTSQGSNAIGGAIVLETNDPTNYLESSVRAGLESYDNGNIKHNVAAMVSGPLIDNELSARVTIEQTEGDGYIDYVKAADDDTDYSQSESLNTRAKLLWTPKNITGLTVKVTGVHRENDGEYLNWVDNTGDGIANKILTVDDDDSNTRRQDSQVNSISTNIDYVITPSLENQLQISYSDYLASFEEYTDGMTLALTEKKTTLEDKIVFHPTNAKLTGFLGLYASQADTTLDVDKSTFSNYIVSDGTKTTLAMYGETTYALSDKLALTTGGRLQNENQDRTLVEKTSTTLDEDTTDTVFLPKLAATYDISQATTLGASITKGYNSGGAGLNWDDSSYYTFDPETVITYELSSKTRFKNNLTINASLFYNDYSDYQAYTDYELDNVDASHTYGAEIEIVALATNTLELRASAGTLKTKVDSTSSENASWQGNELSYSPDLNVGLGFTKYIGESWSVGADATYVSSYYSDMDNTESDKAGNYITSNTFIKYTYKDLTIDGYINNITNEDIIYQISSTGASVGASRTLGISATYRM</sequence>
<feature type="domain" description="TonB-dependent receptor plug" evidence="16">
    <location>
        <begin position="57"/>
        <end position="169"/>
    </location>
</feature>
<keyword evidence="18" id="KW-1185">Reference proteome</keyword>
<dbReference type="PANTHER" id="PTHR32552">
    <property type="entry name" value="FERRICHROME IRON RECEPTOR-RELATED"/>
    <property type="match status" value="1"/>
</dbReference>
<feature type="signal peptide" evidence="14">
    <location>
        <begin position="1"/>
        <end position="37"/>
    </location>
</feature>
<keyword evidence="4" id="KW-0410">Iron transport</keyword>
<dbReference type="PROSITE" id="PS52016">
    <property type="entry name" value="TONB_DEPENDENT_REC_3"/>
    <property type="match status" value="1"/>
</dbReference>
<dbReference type="RefSeq" id="WP_115896047.1">
    <property type="nucleotide sequence ID" value="NZ_QUNG01000001.1"/>
</dbReference>
<name>A0A3E0DVC0_9GAMM</name>
<evidence type="ECO:0000256" key="13">
    <source>
        <dbReference type="RuleBase" id="RU003357"/>
    </source>
</evidence>
<accession>A0A3E0DVC0</accession>
<keyword evidence="17" id="KW-0675">Receptor</keyword>
<feature type="domain" description="TonB-dependent receptor-like beta-barrel" evidence="15">
    <location>
        <begin position="273"/>
        <end position="658"/>
    </location>
</feature>
<dbReference type="InterPro" id="IPR010916">
    <property type="entry name" value="TonB_box_CS"/>
</dbReference>
<evidence type="ECO:0000256" key="9">
    <source>
        <dbReference type="ARBA" id="ARBA00023136"/>
    </source>
</evidence>
<dbReference type="GO" id="GO:0009279">
    <property type="term" value="C:cell outer membrane"/>
    <property type="evidence" value="ECO:0007669"/>
    <property type="project" value="UniProtKB-SubCell"/>
</dbReference>
<keyword evidence="5 11" id="KW-0812">Transmembrane</keyword>
<evidence type="ECO:0000259" key="15">
    <source>
        <dbReference type="Pfam" id="PF00593"/>
    </source>
</evidence>
<protein>
    <submittedName>
        <fullName evidence="17">Outer membrane receptor protein involved in Fe transport</fullName>
    </submittedName>
</protein>
<evidence type="ECO:0000256" key="14">
    <source>
        <dbReference type="SAM" id="SignalP"/>
    </source>
</evidence>
<feature type="chain" id="PRO_5017737325" evidence="14">
    <location>
        <begin position="38"/>
        <end position="688"/>
    </location>
</feature>
<keyword evidence="2 11" id="KW-0813">Transport</keyword>